<dbReference type="WBParaSite" id="ES5_v2.g6127.t1">
    <property type="protein sequence ID" value="ES5_v2.g6127.t1"/>
    <property type="gene ID" value="ES5_v2.g6127"/>
</dbReference>
<reference evidence="2" key="1">
    <citation type="submission" date="2022-11" db="UniProtKB">
        <authorList>
            <consortium name="WormBaseParasite"/>
        </authorList>
    </citation>
    <scope>IDENTIFICATION</scope>
</reference>
<evidence type="ECO:0000313" key="1">
    <source>
        <dbReference type="Proteomes" id="UP000887579"/>
    </source>
</evidence>
<accession>A0AC34GPB6</accession>
<proteinExistence type="predicted"/>
<dbReference type="Proteomes" id="UP000887579">
    <property type="component" value="Unplaced"/>
</dbReference>
<name>A0AC34GPB6_9BILA</name>
<protein>
    <submittedName>
        <fullName evidence="2">Calponin-homology (CH) domain-containing protein</fullName>
    </submittedName>
</protein>
<evidence type="ECO:0000313" key="2">
    <source>
        <dbReference type="WBParaSite" id="ES5_v2.g6127.t1"/>
    </source>
</evidence>
<sequence length="173" mass="19465">MSDGLQLIKLIEVLTERSLGRRNKRIEHVNQRLDNVAIALDFLQEKEGINLTNIGPSDVVERNPKLILGLMWILFRHYTIAKALPLMPHESGQKTNDKARLLQWIRSKLPASFPVSNLTSDWNDGFALAALVEGCVPGLKVGWKNWDPTTPLENTKKAMELAHEHLGIDKASL</sequence>
<organism evidence="1 2">
    <name type="scientific">Panagrolaimus sp. ES5</name>
    <dbReference type="NCBI Taxonomy" id="591445"/>
    <lineage>
        <taxon>Eukaryota</taxon>
        <taxon>Metazoa</taxon>
        <taxon>Ecdysozoa</taxon>
        <taxon>Nematoda</taxon>
        <taxon>Chromadorea</taxon>
        <taxon>Rhabditida</taxon>
        <taxon>Tylenchina</taxon>
        <taxon>Panagrolaimomorpha</taxon>
        <taxon>Panagrolaimoidea</taxon>
        <taxon>Panagrolaimidae</taxon>
        <taxon>Panagrolaimus</taxon>
    </lineage>
</organism>